<dbReference type="SUPFAM" id="SSF48403">
    <property type="entry name" value="Ankyrin repeat"/>
    <property type="match status" value="1"/>
</dbReference>
<dbReference type="PROSITE" id="PS50088">
    <property type="entry name" value="ANK_REPEAT"/>
    <property type="match status" value="3"/>
</dbReference>
<feature type="repeat" description="ANK" evidence="3">
    <location>
        <begin position="154"/>
        <end position="186"/>
    </location>
</feature>
<dbReference type="PANTHER" id="PTHR24180">
    <property type="entry name" value="CYCLIN-DEPENDENT KINASE INHIBITOR 2C-RELATED"/>
    <property type="match status" value="1"/>
</dbReference>
<dbReference type="Pfam" id="PF12796">
    <property type="entry name" value="Ank_2"/>
    <property type="match status" value="2"/>
</dbReference>
<feature type="chain" id="PRO_5001915640" evidence="4">
    <location>
        <begin position="22"/>
        <end position="274"/>
    </location>
</feature>
<evidence type="ECO:0000256" key="3">
    <source>
        <dbReference type="PROSITE-ProRule" id="PRU00023"/>
    </source>
</evidence>
<dbReference type="OrthoDB" id="1942479at2"/>
<dbReference type="SMART" id="SM00248">
    <property type="entry name" value="ANK"/>
    <property type="match status" value="4"/>
</dbReference>
<dbReference type="AlphaFoldDB" id="A0A095ZJ91"/>
<keyword evidence="4" id="KW-0732">Signal</keyword>
<dbReference type="InterPro" id="IPR036770">
    <property type="entry name" value="Ankyrin_rpt-contain_sf"/>
</dbReference>
<dbReference type="PROSITE" id="PS51257">
    <property type="entry name" value="PROKAR_LIPOPROTEIN"/>
    <property type="match status" value="1"/>
</dbReference>
<dbReference type="Gene3D" id="1.25.40.20">
    <property type="entry name" value="Ankyrin repeat-containing domain"/>
    <property type="match status" value="2"/>
</dbReference>
<evidence type="ECO:0000256" key="1">
    <source>
        <dbReference type="ARBA" id="ARBA00022737"/>
    </source>
</evidence>
<name>A0A095ZJ91_9BACT</name>
<reference evidence="5 6" key="1">
    <citation type="submission" date="2014-07" db="EMBL/GenBank/DDBJ databases">
        <authorList>
            <person name="McCorrison J."/>
            <person name="Sanka R."/>
            <person name="Torralba M."/>
            <person name="Gillis M."/>
            <person name="Haft D.H."/>
            <person name="Methe B."/>
            <person name="Sutton G."/>
            <person name="Nelson K.E."/>
        </authorList>
    </citation>
    <scope>NUCLEOTIDE SEQUENCE [LARGE SCALE GENOMIC DNA]</scope>
    <source>
        <strain evidence="5 6">DNF00853</strain>
    </source>
</reference>
<evidence type="ECO:0000256" key="2">
    <source>
        <dbReference type="ARBA" id="ARBA00023043"/>
    </source>
</evidence>
<organism evidence="5 6">
    <name type="scientific">Hoylesella buccalis DNF00853</name>
    <dbReference type="NCBI Taxonomy" id="1401074"/>
    <lineage>
        <taxon>Bacteria</taxon>
        <taxon>Pseudomonadati</taxon>
        <taxon>Bacteroidota</taxon>
        <taxon>Bacteroidia</taxon>
        <taxon>Bacteroidales</taxon>
        <taxon>Prevotellaceae</taxon>
        <taxon>Hoylesella</taxon>
    </lineage>
</organism>
<feature type="signal peptide" evidence="4">
    <location>
        <begin position="1"/>
        <end position="21"/>
    </location>
</feature>
<gene>
    <name evidence="5" type="ORF">HMPREF2137_07895</name>
</gene>
<accession>A0A095ZJ91</accession>
<dbReference type="PROSITE" id="PS50297">
    <property type="entry name" value="ANK_REP_REGION"/>
    <property type="match status" value="2"/>
</dbReference>
<keyword evidence="2 3" id="KW-0040">ANK repeat</keyword>
<dbReference type="Proteomes" id="UP000029556">
    <property type="component" value="Unassembled WGS sequence"/>
</dbReference>
<keyword evidence="1" id="KW-0677">Repeat</keyword>
<feature type="repeat" description="ANK" evidence="3">
    <location>
        <begin position="77"/>
        <end position="109"/>
    </location>
</feature>
<dbReference type="RefSeq" id="WP_036873312.1">
    <property type="nucleotide sequence ID" value="NZ_JRNN01000069.1"/>
</dbReference>
<comment type="caution">
    <text evidence="5">The sequence shown here is derived from an EMBL/GenBank/DDBJ whole genome shotgun (WGS) entry which is preliminary data.</text>
</comment>
<dbReference type="EMBL" id="JRNN01000069">
    <property type="protein sequence ID" value="KGF34441.1"/>
    <property type="molecule type" value="Genomic_DNA"/>
</dbReference>
<evidence type="ECO:0000313" key="5">
    <source>
        <dbReference type="EMBL" id="KGF34441.1"/>
    </source>
</evidence>
<dbReference type="PANTHER" id="PTHR24180:SF45">
    <property type="entry name" value="POLY [ADP-RIBOSE] POLYMERASE TANKYRASE"/>
    <property type="match status" value="1"/>
</dbReference>
<protein>
    <submittedName>
        <fullName evidence="5">Uncharacterized protein</fullName>
    </submittedName>
</protein>
<evidence type="ECO:0000256" key="4">
    <source>
        <dbReference type="SAM" id="SignalP"/>
    </source>
</evidence>
<sequence>MKAIVRLLVITCLLLSCSSSNREKSVDRAELSNIDYRVFQNTPAWQLAKAVQDEDTEEIDKIVSENPRIINYQDSKYGNTLLMLTIMNQQLKSFNTLLKNGAEVNTHNTYDGTSPLIEACSSKYYNLIFAKTLIEYGANINDIETGKRRKGNSTRLTPLIAASKTGNLDLVKFLVMKGADINYQNEFGQSALSESVIVSNYEIAYYLLCNGADYNNPIFYRYDYSVPVEKSDPKDKGKPMYLTDVLKEDISDDDTNAYKYKVLIMKFLKSKESK</sequence>
<feature type="repeat" description="ANK" evidence="3">
    <location>
        <begin position="111"/>
        <end position="145"/>
    </location>
</feature>
<dbReference type="InterPro" id="IPR051637">
    <property type="entry name" value="Ank_repeat_dom-contain_49"/>
</dbReference>
<proteinExistence type="predicted"/>
<evidence type="ECO:0000313" key="6">
    <source>
        <dbReference type="Proteomes" id="UP000029556"/>
    </source>
</evidence>
<dbReference type="InterPro" id="IPR002110">
    <property type="entry name" value="Ankyrin_rpt"/>
</dbReference>